<feature type="domain" description="Mur ligase N-terminal catalytic" evidence="15">
    <location>
        <begin position="21"/>
        <end position="117"/>
    </location>
</feature>
<dbReference type="PANTHER" id="PTHR43445">
    <property type="entry name" value="UDP-N-ACETYLMURAMATE--L-ALANINE LIGASE-RELATED"/>
    <property type="match status" value="1"/>
</dbReference>
<keyword evidence="10 14" id="KW-0573">Peptidoglycan synthesis</keyword>
<evidence type="ECO:0000256" key="12">
    <source>
        <dbReference type="ARBA" id="ARBA00023316"/>
    </source>
</evidence>
<dbReference type="GO" id="GO:0005737">
    <property type="term" value="C:cytoplasm"/>
    <property type="evidence" value="ECO:0007669"/>
    <property type="project" value="UniProtKB-SubCell"/>
</dbReference>
<evidence type="ECO:0000256" key="2">
    <source>
        <dbReference type="ARBA" id="ARBA00004752"/>
    </source>
</evidence>
<accession>A0A557RH10</accession>
<keyword evidence="7 14" id="KW-0547">Nucleotide-binding</keyword>
<keyword evidence="11 14" id="KW-0131">Cell cycle</keyword>
<dbReference type="GO" id="GO:0009252">
    <property type="term" value="P:peptidoglycan biosynthetic process"/>
    <property type="evidence" value="ECO:0007669"/>
    <property type="project" value="UniProtKB-UniRule"/>
</dbReference>
<evidence type="ECO:0000256" key="7">
    <source>
        <dbReference type="ARBA" id="ARBA00022741"/>
    </source>
</evidence>
<evidence type="ECO:0000256" key="6">
    <source>
        <dbReference type="ARBA" id="ARBA00022618"/>
    </source>
</evidence>
<dbReference type="InterPro" id="IPR036565">
    <property type="entry name" value="Mur-like_cat_sf"/>
</dbReference>
<protein>
    <recommendedName>
        <fullName evidence="3 14">UDP-N-acetylmuramate--L-alanine ligase</fullName>
        <ecNumber evidence="3 14">6.3.2.8</ecNumber>
    </recommendedName>
    <alternativeName>
        <fullName evidence="14">UDP-N-acetylmuramoyl-L-alanine synthetase</fullName>
    </alternativeName>
</protein>
<sequence>MNSLQPQTPGGPGAMGPVQRLHFVGVGGAGMGGIAEVLLNLGYTVSGSDLRENAVIEHLRGLGAGIAIGHRAEQVRDADAVVISSAVTEDNPEVIAARAARVPVVPRAEMLAELMRFRFGIAVAGTHGKTTTTSLVASILGEADLDPTFVIGGRLNSAASHARLGTGRYLVAEADESDASFLYLNPMLAVVTNIDADHLETYGGDFDRLRATFIEFLHHLPFYGLAVLCDDDAELRSLAGELARPVRTYGFSASADVRATDVVADAGRSHFTVRAEGFEPMPVTLNLPGRHNVLNALGAIAVARALNVADTAIQQALGAFAGIGRRFQQLGRLPVAGGSSLLMDDYAHHPREIEAVTEALRSNWPGQRLVVIFQPHRFTRTRDLFDDFARVLGEADLLLVTEVYGAGEAPLPGADARSLCRAIRLRGQVDPVFVGDLDELISILPAMLRADDVVITLGAGSIGTALPRLLAGEARS</sequence>
<dbReference type="SUPFAM" id="SSF53244">
    <property type="entry name" value="MurD-like peptide ligases, peptide-binding domain"/>
    <property type="match status" value="1"/>
</dbReference>
<dbReference type="Gene3D" id="3.40.1190.10">
    <property type="entry name" value="Mur-like, catalytic domain"/>
    <property type="match status" value="1"/>
</dbReference>
<dbReference type="Pfam" id="PF01225">
    <property type="entry name" value="Mur_ligase"/>
    <property type="match status" value="1"/>
</dbReference>
<proteinExistence type="inferred from homology"/>
<evidence type="ECO:0000256" key="4">
    <source>
        <dbReference type="ARBA" id="ARBA00022490"/>
    </source>
</evidence>
<evidence type="ECO:0000256" key="3">
    <source>
        <dbReference type="ARBA" id="ARBA00012211"/>
    </source>
</evidence>
<reference evidence="18 19" key="1">
    <citation type="submission" date="2019-07" db="EMBL/GenBank/DDBJ databases">
        <title>Reclasification of Spiribacter aquaticus.</title>
        <authorList>
            <person name="Leon M.J."/>
            <person name="Sanchez-Porro C."/>
            <person name="Ventosa A."/>
        </authorList>
    </citation>
    <scope>NUCLEOTIDE SEQUENCE [LARGE SCALE GENOMIC DNA]</scope>
    <source>
        <strain evidence="18 19">SP30</strain>
    </source>
</reference>
<gene>
    <name evidence="14 18" type="primary">murC</name>
    <name evidence="18" type="ORF">FPL11_07325</name>
</gene>
<dbReference type="InterPro" id="IPR000713">
    <property type="entry name" value="Mur_ligase_N"/>
</dbReference>
<evidence type="ECO:0000256" key="10">
    <source>
        <dbReference type="ARBA" id="ARBA00022984"/>
    </source>
</evidence>
<evidence type="ECO:0000256" key="13">
    <source>
        <dbReference type="ARBA" id="ARBA00047833"/>
    </source>
</evidence>
<dbReference type="GO" id="GO:0005524">
    <property type="term" value="F:ATP binding"/>
    <property type="evidence" value="ECO:0007669"/>
    <property type="project" value="UniProtKB-UniRule"/>
</dbReference>
<dbReference type="AlphaFoldDB" id="A0A557RH10"/>
<dbReference type="GO" id="GO:0071555">
    <property type="term" value="P:cell wall organization"/>
    <property type="evidence" value="ECO:0007669"/>
    <property type="project" value="UniProtKB-KW"/>
</dbReference>
<feature type="binding site" evidence="14">
    <location>
        <begin position="125"/>
        <end position="131"/>
    </location>
    <ligand>
        <name>ATP</name>
        <dbReference type="ChEBI" id="CHEBI:30616"/>
    </ligand>
</feature>
<dbReference type="GO" id="GO:0051301">
    <property type="term" value="P:cell division"/>
    <property type="evidence" value="ECO:0007669"/>
    <property type="project" value="UniProtKB-KW"/>
</dbReference>
<evidence type="ECO:0000256" key="11">
    <source>
        <dbReference type="ARBA" id="ARBA00023306"/>
    </source>
</evidence>
<dbReference type="Pfam" id="PF02875">
    <property type="entry name" value="Mur_ligase_C"/>
    <property type="match status" value="1"/>
</dbReference>
<dbReference type="PANTHER" id="PTHR43445:SF3">
    <property type="entry name" value="UDP-N-ACETYLMURAMATE--L-ALANINE LIGASE"/>
    <property type="match status" value="1"/>
</dbReference>
<keyword evidence="6 14" id="KW-0132">Cell division</keyword>
<feature type="domain" description="Mur ligase C-terminal" evidence="16">
    <location>
        <begin position="326"/>
        <end position="460"/>
    </location>
</feature>
<comment type="subcellular location">
    <subcellularLocation>
        <location evidence="1 14">Cytoplasm</location>
    </subcellularLocation>
</comment>
<evidence type="ECO:0000256" key="8">
    <source>
        <dbReference type="ARBA" id="ARBA00022840"/>
    </source>
</evidence>
<dbReference type="InterPro" id="IPR005758">
    <property type="entry name" value="UDP-N-AcMur_Ala_ligase_MurC"/>
</dbReference>
<evidence type="ECO:0000256" key="1">
    <source>
        <dbReference type="ARBA" id="ARBA00004496"/>
    </source>
</evidence>
<evidence type="ECO:0000256" key="9">
    <source>
        <dbReference type="ARBA" id="ARBA00022960"/>
    </source>
</evidence>
<name>A0A557RH10_9GAMM</name>
<keyword evidence="19" id="KW-1185">Reference proteome</keyword>
<dbReference type="NCBIfam" id="TIGR01082">
    <property type="entry name" value="murC"/>
    <property type="match status" value="1"/>
</dbReference>
<evidence type="ECO:0000256" key="5">
    <source>
        <dbReference type="ARBA" id="ARBA00022598"/>
    </source>
</evidence>
<keyword evidence="5 14" id="KW-0436">Ligase</keyword>
<dbReference type="Proteomes" id="UP000316688">
    <property type="component" value="Unassembled WGS sequence"/>
</dbReference>
<dbReference type="RefSeq" id="WP_144348041.1">
    <property type="nucleotide sequence ID" value="NZ_VMKP01000003.1"/>
</dbReference>
<comment type="catalytic activity">
    <reaction evidence="13 14">
        <text>UDP-N-acetyl-alpha-D-muramate + L-alanine + ATP = UDP-N-acetyl-alpha-D-muramoyl-L-alanine + ADP + phosphate + H(+)</text>
        <dbReference type="Rhea" id="RHEA:23372"/>
        <dbReference type="ChEBI" id="CHEBI:15378"/>
        <dbReference type="ChEBI" id="CHEBI:30616"/>
        <dbReference type="ChEBI" id="CHEBI:43474"/>
        <dbReference type="ChEBI" id="CHEBI:57972"/>
        <dbReference type="ChEBI" id="CHEBI:70757"/>
        <dbReference type="ChEBI" id="CHEBI:83898"/>
        <dbReference type="ChEBI" id="CHEBI:456216"/>
        <dbReference type="EC" id="6.3.2.8"/>
    </reaction>
</comment>
<dbReference type="InterPro" id="IPR013221">
    <property type="entry name" value="Mur_ligase_cen"/>
</dbReference>
<comment type="caution">
    <text evidence="18">The sequence shown here is derived from an EMBL/GenBank/DDBJ whole genome shotgun (WGS) entry which is preliminary data.</text>
</comment>
<dbReference type="InterPro" id="IPR004101">
    <property type="entry name" value="Mur_ligase_C"/>
</dbReference>
<dbReference type="UniPathway" id="UPA00219"/>
<dbReference type="Pfam" id="PF08245">
    <property type="entry name" value="Mur_ligase_M"/>
    <property type="match status" value="1"/>
</dbReference>
<keyword evidence="8 14" id="KW-0067">ATP-binding</keyword>
<evidence type="ECO:0000259" key="16">
    <source>
        <dbReference type="Pfam" id="PF02875"/>
    </source>
</evidence>
<evidence type="ECO:0000259" key="17">
    <source>
        <dbReference type="Pfam" id="PF08245"/>
    </source>
</evidence>
<evidence type="ECO:0000313" key="18">
    <source>
        <dbReference type="EMBL" id="TVO64460.1"/>
    </source>
</evidence>
<keyword evidence="9 14" id="KW-0133">Cell shape</keyword>
<dbReference type="InterPro" id="IPR050061">
    <property type="entry name" value="MurCDEF_pg_biosynth"/>
</dbReference>
<dbReference type="SUPFAM" id="SSF53623">
    <property type="entry name" value="MurD-like peptide ligases, catalytic domain"/>
    <property type="match status" value="1"/>
</dbReference>
<keyword evidence="4 14" id="KW-0963">Cytoplasm</keyword>
<keyword evidence="12 14" id="KW-0961">Cell wall biogenesis/degradation</keyword>
<dbReference type="EMBL" id="VMKP01000003">
    <property type="protein sequence ID" value="TVO64460.1"/>
    <property type="molecule type" value="Genomic_DNA"/>
</dbReference>
<dbReference type="Gene3D" id="3.90.190.20">
    <property type="entry name" value="Mur ligase, C-terminal domain"/>
    <property type="match status" value="1"/>
</dbReference>
<organism evidence="18 19">
    <name type="scientific">Spiribacter aquaticus</name>
    <dbReference type="NCBI Taxonomy" id="1935996"/>
    <lineage>
        <taxon>Bacteria</taxon>
        <taxon>Pseudomonadati</taxon>
        <taxon>Pseudomonadota</taxon>
        <taxon>Gammaproteobacteria</taxon>
        <taxon>Chromatiales</taxon>
        <taxon>Ectothiorhodospiraceae</taxon>
        <taxon>Spiribacter</taxon>
    </lineage>
</organism>
<dbReference type="HAMAP" id="MF_00046">
    <property type="entry name" value="MurC"/>
    <property type="match status" value="1"/>
</dbReference>
<evidence type="ECO:0000313" key="19">
    <source>
        <dbReference type="Proteomes" id="UP000316688"/>
    </source>
</evidence>
<comment type="pathway">
    <text evidence="2 14">Cell wall biogenesis; peptidoglycan biosynthesis.</text>
</comment>
<dbReference type="FunFam" id="3.40.1190.10:FF:000001">
    <property type="entry name" value="UDP-N-acetylmuramate--L-alanine ligase"/>
    <property type="match status" value="1"/>
</dbReference>
<dbReference type="GO" id="GO:0008763">
    <property type="term" value="F:UDP-N-acetylmuramate-L-alanine ligase activity"/>
    <property type="evidence" value="ECO:0007669"/>
    <property type="project" value="UniProtKB-UniRule"/>
</dbReference>
<comment type="function">
    <text evidence="14">Cell wall formation.</text>
</comment>
<feature type="domain" description="Mur ligase central" evidence="17">
    <location>
        <begin position="123"/>
        <end position="303"/>
    </location>
</feature>
<dbReference type="Gene3D" id="3.40.50.720">
    <property type="entry name" value="NAD(P)-binding Rossmann-like Domain"/>
    <property type="match status" value="1"/>
</dbReference>
<dbReference type="InterPro" id="IPR036615">
    <property type="entry name" value="Mur_ligase_C_dom_sf"/>
</dbReference>
<evidence type="ECO:0000256" key="14">
    <source>
        <dbReference type="HAMAP-Rule" id="MF_00046"/>
    </source>
</evidence>
<dbReference type="SUPFAM" id="SSF51984">
    <property type="entry name" value="MurCD N-terminal domain"/>
    <property type="match status" value="1"/>
</dbReference>
<dbReference type="EC" id="6.3.2.8" evidence="3 14"/>
<comment type="similarity">
    <text evidence="14">Belongs to the MurCDEF family.</text>
</comment>
<evidence type="ECO:0000259" key="15">
    <source>
        <dbReference type="Pfam" id="PF01225"/>
    </source>
</evidence>
<dbReference type="GO" id="GO:0008360">
    <property type="term" value="P:regulation of cell shape"/>
    <property type="evidence" value="ECO:0007669"/>
    <property type="project" value="UniProtKB-KW"/>
</dbReference>